<evidence type="ECO:0000313" key="3">
    <source>
        <dbReference type="Proteomes" id="UP000465302"/>
    </source>
</evidence>
<dbReference type="PANTHER" id="PTHR35894">
    <property type="entry name" value="GENERAL SECRETION PATHWAY PROTEIN A-RELATED"/>
    <property type="match status" value="1"/>
</dbReference>
<organism evidence="2 3">
    <name type="scientific">Mycolicibacterium agri</name>
    <name type="common">Mycobacterium agri</name>
    <dbReference type="NCBI Taxonomy" id="36811"/>
    <lineage>
        <taxon>Bacteria</taxon>
        <taxon>Bacillati</taxon>
        <taxon>Actinomycetota</taxon>
        <taxon>Actinomycetes</taxon>
        <taxon>Mycobacteriales</taxon>
        <taxon>Mycobacteriaceae</taxon>
        <taxon>Mycolicibacterium</taxon>
    </lineage>
</organism>
<evidence type="ECO:0000313" key="2">
    <source>
        <dbReference type="EMBL" id="GFG50132.1"/>
    </source>
</evidence>
<comment type="caution">
    <text evidence="2">The sequence shown here is derived from an EMBL/GenBank/DDBJ whole genome shotgun (WGS) entry which is preliminary data.</text>
</comment>
<gene>
    <name evidence="2" type="ORF">MAGR_15730</name>
</gene>
<dbReference type="PANTHER" id="PTHR35894:SF1">
    <property type="entry name" value="PHOSPHORIBULOKINASE _ URIDINE KINASE FAMILY"/>
    <property type="match status" value="1"/>
</dbReference>
<dbReference type="Pfam" id="PF13401">
    <property type="entry name" value="AAA_22"/>
    <property type="match status" value="1"/>
</dbReference>
<dbReference type="EMBL" id="BLKS01000001">
    <property type="protein sequence ID" value="GFG50132.1"/>
    <property type="molecule type" value="Genomic_DNA"/>
</dbReference>
<evidence type="ECO:0000259" key="1">
    <source>
        <dbReference type="Pfam" id="PF13401"/>
    </source>
</evidence>
<reference evidence="2 3" key="1">
    <citation type="journal article" date="2019" name="Emerg. Microbes Infect.">
        <title>Comprehensive subspecies identification of 175 nontuberculous mycobacteria species based on 7547 genomic profiles.</title>
        <authorList>
            <person name="Matsumoto Y."/>
            <person name="Kinjo T."/>
            <person name="Motooka D."/>
            <person name="Nabeya D."/>
            <person name="Jung N."/>
            <person name="Uechi K."/>
            <person name="Horii T."/>
            <person name="Iida T."/>
            <person name="Fujita J."/>
            <person name="Nakamura S."/>
        </authorList>
    </citation>
    <scope>NUCLEOTIDE SEQUENCE [LARGE SCALE GENOMIC DNA]</scope>
    <source>
        <strain evidence="2 3">JCM 6377</strain>
    </source>
</reference>
<sequence length="66" mass="7323">MLVVDEAHLLDNQQLEAIRLLTNHDMDSGSPFAVILIGQPSLRHRLRLGVLAALDQRIAVATRLPE</sequence>
<dbReference type="Proteomes" id="UP000465302">
    <property type="component" value="Unassembled WGS sequence"/>
</dbReference>
<protein>
    <recommendedName>
        <fullName evidence="1">ORC1/DEAH AAA+ ATPase domain-containing protein</fullName>
    </recommendedName>
</protein>
<accession>A0A7I9VXD9</accession>
<dbReference type="InterPro" id="IPR049945">
    <property type="entry name" value="AAA_22"/>
</dbReference>
<dbReference type="AlphaFoldDB" id="A0A7I9VXD9"/>
<dbReference type="InterPro" id="IPR052026">
    <property type="entry name" value="ExeA_AAA_ATPase_DNA-bind"/>
</dbReference>
<proteinExistence type="predicted"/>
<dbReference type="GO" id="GO:0016887">
    <property type="term" value="F:ATP hydrolysis activity"/>
    <property type="evidence" value="ECO:0007669"/>
    <property type="project" value="InterPro"/>
</dbReference>
<feature type="domain" description="ORC1/DEAH AAA+ ATPase" evidence="1">
    <location>
        <begin position="1"/>
        <end position="46"/>
    </location>
</feature>
<name>A0A7I9VXD9_MYCAG</name>